<gene>
    <name evidence="2" type="ordered locus">Os09g0392050</name>
    <name evidence="2" type="ORF">OSNPB_090392050</name>
</gene>
<protein>
    <submittedName>
        <fullName evidence="2">Os09g0392050 protein</fullName>
    </submittedName>
</protein>
<feature type="compositionally biased region" description="Basic and acidic residues" evidence="1">
    <location>
        <begin position="111"/>
        <end position="121"/>
    </location>
</feature>
<feature type="region of interest" description="Disordered" evidence="1">
    <location>
        <begin position="78"/>
        <end position="121"/>
    </location>
</feature>
<evidence type="ECO:0000256" key="1">
    <source>
        <dbReference type="SAM" id="MobiDB-lite"/>
    </source>
</evidence>
<evidence type="ECO:0000313" key="3">
    <source>
        <dbReference type="Proteomes" id="UP000059680"/>
    </source>
</evidence>
<keyword evidence="3" id="KW-1185">Reference proteome</keyword>
<sequence length="121" mass="12365">MHVQLLAEAVLSRSTAPLSSVPLRSPGVSSSAASFRAKQAPLHAASEGAAPGATAATKEGSRSTALWSVFITGHDTCLGRTGSTSPGLNGTFVISSPRPPPSPTAAARGSRPMESRRRTTR</sequence>
<reference evidence="2 3" key="3">
    <citation type="journal article" date="2013" name="Rice">
        <title>Improvement of the Oryza sativa Nipponbare reference genome using next generation sequence and optical map data.</title>
        <authorList>
            <person name="Kawahara Y."/>
            <person name="de la Bastide M."/>
            <person name="Hamilton J.P."/>
            <person name="Kanamori H."/>
            <person name="McCombie W.R."/>
            <person name="Ouyang S."/>
            <person name="Schwartz D.C."/>
            <person name="Tanaka T."/>
            <person name="Wu J."/>
            <person name="Zhou S."/>
            <person name="Childs K.L."/>
            <person name="Davidson R.M."/>
            <person name="Lin H."/>
            <person name="Quesada-Ocampo L."/>
            <person name="Vaillancourt B."/>
            <person name="Sakai H."/>
            <person name="Lee S.S."/>
            <person name="Kim J."/>
            <person name="Numa H."/>
            <person name="Itoh T."/>
            <person name="Buell C.R."/>
            <person name="Matsumoto T."/>
        </authorList>
    </citation>
    <scope>NUCLEOTIDE SEQUENCE [LARGE SCALE GENOMIC DNA]</scope>
    <source>
        <strain evidence="3">cv. Nipponbare</strain>
    </source>
</reference>
<feature type="non-terminal residue" evidence="2">
    <location>
        <position position="1"/>
    </location>
</feature>
<reference evidence="2 3" key="2">
    <citation type="journal article" date="2013" name="Plant Cell Physiol.">
        <title>Rice Annotation Project Database (RAP-DB): an integrative and interactive database for rice genomics.</title>
        <authorList>
            <person name="Sakai H."/>
            <person name="Lee S.S."/>
            <person name="Tanaka T."/>
            <person name="Numa H."/>
            <person name="Kim J."/>
            <person name="Kawahara Y."/>
            <person name="Wakimoto H."/>
            <person name="Yang C.C."/>
            <person name="Iwamoto M."/>
            <person name="Abe T."/>
            <person name="Yamada Y."/>
            <person name="Muto A."/>
            <person name="Inokuchi H."/>
            <person name="Ikemura T."/>
            <person name="Matsumoto T."/>
            <person name="Sasaki T."/>
            <person name="Itoh T."/>
        </authorList>
    </citation>
    <scope>NUCLEOTIDE SEQUENCE [LARGE SCALE GENOMIC DNA]</scope>
    <source>
        <strain evidence="3">cv. Nipponbare</strain>
    </source>
</reference>
<accession>A0A0P0XM86</accession>
<dbReference type="PaxDb" id="39947-A0A0P0XM86"/>
<organism evidence="2 3">
    <name type="scientific">Oryza sativa subsp. japonica</name>
    <name type="common">Rice</name>
    <dbReference type="NCBI Taxonomy" id="39947"/>
    <lineage>
        <taxon>Eukaryota</taxon>
        <taxon>Viridiplantae</taxon>
        <taxon>Streptophyta</taxon>
        <taxon>Embryophyta</taxon>
        <taxon>Tracheophyta</taxon>
        <taxon>Spermatophyta</taxon>
        <taxon>Magnoliopsida</taxon>
        <taxon>Liliopsida</taxon>
        <taxon>Poales</taxon>
        <taxon>Poaceae</taxon>
        <taxon>BOP clade</taxon>
        <taxon>Oryzoideae</taxon>
        <taxon>Oryzeae</taxon>
        <taxon>Oryzinae</taxon>
        <taxon>Oryza</taxon>
        <taxon>Oryza sativa</taxon>
    </lineage>
</organism>
<reference evidence="3" key="1">
    <citation type="journal article" date="2005" name="Nature">
        <title>The map-based sequence of the rice genome.</title>
        <authorList>
            <consortium name="International rice genome sequencing project (IRGSP)"/>
            <person name="Matsumoto T."/>
            <person name="Wu J."/>
            <person name="Kanamori H."/>
            <person name="Katayose Y."/>
            <person name="Fujisawa M."/>
            <person name="Namiki N."/>
            <person name="Mizuno H."/>
            <person name="Yamamoto K."/>
            <person name="Antonio B.A."/>
            <person name="Baba T."/>
            <person name="Sakata K."/>
            <person name="Nagamura Y."/>
            <person name="Aoki H."/>
            <person name="Arikawa K."/>
            <person name="Arita K."/>
            <person name="Bito T."/>
            <person name="Chiden Y."/>
            <person name="Fujitsuka N."/>
            <person name="Fukunaka R."/>
            <person name="Hamada M."/>
            <person name="Harada C."/>
            <person name="Hayashi A."/>
            <person name="Hijishita S."/>
            <person name="Honda M."/>
            <person name="Hosokawa S."/>
            <person name="Ichikawa Y."/>
            <person name="Idonuma A."/>
            <person name="Iijima M."/>
            <person name="Ikeda M."/>
            <person name="Ikeno M."/>
            <person name="Ito K."/>
            <person name="Ito S."/>
            <person name="Ito T."/>
            <person name="Ito Y."/>
            <person name="Ito Y."/>
            <person name="Iwabuchi A."/>
            <person name="Kamiya K."/>
            <person name="Karasawa W."/>
            <person name="Kurita K."/>
            <person name="Katagiri S."/>
            <person name="Kikuta A."/>
            <person name="Kobayashi H."/>
            <person name="Kobayashi N."/>
            <person name="Machita K."/>
            <person name="Maehara T."/>
            <person name="Masukawa M."/>
            <person name="Mizubayashi T."/>
            <person name="Mukai Y."/>
            <person name="Nagasaki H."/>
            <person name="Nagata Y."/>
            <person name="Naito S."/>
            <person name="Nakashima M."/>
            <person name="Nakama Y."/>
            <person name="Nakamichi Y."/>
            <person name="Nakamura M."/>
            <person name="Meguro A."/>
            <person name="Negishi M."/>
            <person name="Ohta I."/>
            <person name="Ohta T."/>
            <person name="Okamoto M."/>
            <person name="Ono N."/>
            <person name="Saji S."/>
            <person name="Sakaguchi M."/>
            <person name="Sakai K."/>
            <person name="Shibata M."/>
            <person name="Shimokawa T."/>
            <person name="Song J."/>
            <person name="Takazaki Y."/>
            <person name="Terasawa K."/>
            <person name="Tsugane M."/>
            <person name="Tsuji K."/>
            <person name="Ueda S."/>
            <person name="Waki K."/>
            <person name="Yamagata H."/>
            <person name="Yamamoto M."/>
            <person name="Yamamoto S."/>
            <person name="Yamane H."/>
            <person name="Yoshiki S."/>
            <person name="Yoshihara R."/>
            <person name="Yukawa K."/>
            <person name="Zhong H."/>
            <person name="Yano M."/>
            <person name="Yuan Q."/>
            <person name="Ouyang S."/>
            <person name="Liu J."/>
            <person name="Jones K.M."/>
            <person name="Gansberger K."/>
            <person name="Moffat K."/>
            <person name="Hill J."/>
            <person name="Bera J."/>
            <person name="Fadrosh D."/>
            <person name="Jin S."/>
            <person name="Johri S."/>
            <person name="Kim M."/>
            <person name="Overton L."/>
            <person name="Reardon M."/>
            <person name="Tsitrin T."/>
            <person name="Vuong H."/>
            <person name="Weaver B."/>
            <person name="Ciecko A."/>
            <person name="Tallon L."/>
            <person name="Jackson J."/>
            <person name="Pai G."/>
            <person name="Aken S.V."/>
            <person name="Utterback T."/>
            <person name="Reidmuller S."/>
            <person name="Feldblyum T."/>
            <person name="Hsiao J."/>
            <person name="Zismann V."/>
            <person name="Iobst S."/>
            <person name="de Vazeille A.R."/>
            <person name="Buell C.R."/>
            <person name="Ying K."/>
            <person name="Li Y."/>
            <person name="Lu T."/>
            <person name="Huang Y."/>
            <person name="Zhao Q."/>
            <person name="Feng Q."/>
            <person name="Zhang L."/>
            <person name="Zhu J."/>
            <person name="Weng Q."/>
            <person name="Mu J."/>
            <person name="Lu Y."/>
            <person name="Fan D."/>
            <person name="Liu Y."/>
            <person name="Guan J."/>
            <person name="Zhang Y."/>
            <person name="Yu S."/>
            <person name="Liu X."/>
            <person name="Zhang Y."/>
            <person name="Hong G."/>
            <person name="Han B."/>
            <person name="Choisne N."/>
            <person name="Demange N."/>
            <person name="Orjeda G."/>
            <person name="Samain S."/>
            <person name="Cattolico L."/>
            <person name="Pelletier E."/>
            <person name="Couloux A."/>
            <person name="Segurens B."/>
            <person name="Wincker P."/>
            <person name="D'Hont A."/>
            <person name="Scarpelli C."/>
            <person name="Weissenbach J."/>
            <person name="Salanoubat M."/>
            <person name="Quetier F."/>
            <person name="Yu Y."/>
            <person name="Kim H.R."/>
            <person name="Rambo T."/>
            <person name="Currie J."/>
            <person name="Collura K."/>
            <person name="Luo M."/>
            <person name="Yang T."/>
            <person name="Ammiraju J.S.S."/>
            <person name="Engler F."/>
            <person name="Soderlund C."/>
            <person name="Wing R.A."/>
            <person name="Palmer L.E."/>
            <person name="de la Bastide M."/>
            <person name="Spiegel L."/>
            <person name="Nascimento L."/>
            <person name="Zutavern T."/>
            <person name="O'Shaughnessy A."/>
            <person name="Dike S."/>
            <person name="Dedhia N."/>
            <person name="Preston R."/>
            <person name="Balija V."/>
            <person name="McCombie W.R."/>
            <person name="Chow T."/>
            <person name="Chen H."/>
            <person name="Chung M."/>
            <person name="Chen C."/>
            <person name="Shaw J."/>
            <person name="Wu H."/>
            <person name="Hsiao K."/>
            <person name="Chao Y."/>
            <person name="Chu M."/>
            <person name="Cheng C."/>
            <person name="Hour A."/>
            <person name="Lee P."/>
            <person name="Lin S."/>
            <person name="Lin Y."/>
            <person name="Liou J."/>
            <person name="Liu S."/>
            <person name="Hsing Y."/>
            <person name="Raghuvanshi S."/>
            <person name="Mohanty A."/>
            <person name="Bharti A.K."/>
            <person name="Gaur A."/>
            <person name="Gupta V."/>
            <person name="Kumar D."/>
            <person name="Ravi V."/>
            <person name="Vij S."/>
            <person name="Kapur A."/>
            <person name="Khurana P."/>
            <person name="Khurana P."/>
            <person name="Khurana J.P."/>
            <person name="Tyagi A.K."/>
            <person name="Gaikwad K."/>
            <person name="Singh A."/>
            <person name="Dalal V."/>
            <person name="Srivastava S."/>
            <person name="Dixit A."/>
            <person name="Pal A.K."/>
            <person name="Ghazi I.A."/>
            <person name="Yadav M."/>
            <person name="Pandit A."/>
            <person name="Bhargava A."/>
            <person name="Sureshbabu K."/>
            <person name="Batra K."/>
            <person name="Sharma T.R."/>
            <person name="Mohapatra T."/>
            <person name="Singh N.K."/>
            <person name="Messing J."/>
            <person name="Nelson A.B."/>
            <person name="Fuks G."/>
            <person name="Kavchok S."/>
            <person name="Keizer G."/>
            <person name="Linton E."/>
            <person name="Llaca V."/>
            <person name="Song R."/>
            <person name="Tanyolac B."/>
            <person name="Young S."/>
            <person name="Ho-Il K."/>
            <person name="Hahn J.H."/>
            <person name="Sangsakoo G."/>
            <person name="Vanavichit A."/>
            <person name="de Mattos Luiz.A.T."/>
            <person name="Zimmer P.D."/>
            <person name="Malone G."/>
            <person name="Dellagostin O."/>
            <person name="de Oliveira A.C."/>
            <person name="Bevan M."/>
            <person name="Bancroft I."/>
            <person name="Minx P."/>
            <person name="Cordum H."/>
            <person name="Wilson R."/>
            <person name="Cheng Z."/>
            <person name="Jin W."/>
            <person name="Jiang J."/>
            <person name="Leong S.A."/>
            <person name="Iwama H."/>
            <person name="Gojobori T."/>
            <person name="Itoh T."/>
            <person name="Niimura Y."/>
            <person name="Fujii Y."/>
            <person name="Habara T."/>
            <person name="Sakai H."/>
            <person name="Sato Y."/>
            <person name="Wilson G."/>
            <person name="Kumar K."/>
            <person name="McCouch S."/>
            <person name="Juretic N."/>
            <person name="Hoen D."/>
            <person name="Wright S."/>
            <person name="Bruskiewich R."/>
            <person name="Bureau T."/>
            <person name="Miyao A."/>
            <person name="Hirochika H."/>
            <person name="Nishikawa T."/>
            <person name="Kadowaki K."/>
            <person name="Sugiura M."/>
            <person name="Burr B."/>
            <person name="Sasaki T."/>
        </authorList>
    </citation>
    <scope>NUCLEOTIDE SEQUENCE [LARGE SCALE GENOMIC DNA]</scope>
    <source>
        <strain evidence="3">cv. Nipponbare</strain>
    </source>
</reference>
<proteinExistence type="predicted"/>
<evidence type="ECO:0000313" key="2">
    <source>
        <dbReference type="EMBL" id="BAT07907.1"/>
    </source>
</evidence>
<feature type="compositionally biased region" description="Polar residues" evidence="1">
    <location>
        <begin position="81"/>
        <end position="94"/>
    </location>
</feature>
<dbReference type="Gramene" id="Os09t0392050-00">
    <property type="protein sequence ID" value="Os09t0392050-00"/>
    <property type="gene ID" value="Os09g0392050"/>
</dbReference>
<dbReference type="EMBL" id="AP014965">
    <property type="protein sequence ID" value="BAT07907.1"/>
    <property type="molecule type" value="Genomic_DNA"/>
</dbReference>
<feature type="compositionally biased region" description="Low complexity" evidence="1">
    <location>
        <begin position="44"/>
        <end position="57"/>
    </location>
</feature>
<name>A0A0P0XM86_ORYSJ</name>
<dbReference type="InParanoid" id="A0A0P0XM86"/>
<dbReference type="Proteomes" id="UP000059680">
    <property type="component" value="Chromosome 9"/>
</dbReference>
<feature type="region of interest" description="Disordered" evidence="1">
    <location>
        <begin position="14"/>
        <end position="59"/>
    </location>
</feature>
<dbReference type="AlphaFoldDB" id="A0A0P0XM86"/>